<organism evidence="3 4">
    <name type="scientific">Actinoallomurus bryophytorum</name>
    <dbReference type="NCBI Taxonomy" id="1490222"/>
    <lineage>
        <taxon>Bacteria</taxon>
        <taxon>Bacillati</taxon>
        <taxon>Actinomycetota</taxon>
        <taxon>Actinomycetes</taxon>
        <taxon>Streptosporangiales</taxon>
        <taxon>Thermomonosporaceae</taxon>
        <taxon>Actinoallomurus</taxon>
    </lineage>
</organism>
<dbReference type="OrthoDB" id="3515762at2"/>
<keyword evidence="4" id="KW-1185">Reference proteome</keyword>
<proteinExistence type="predicted"/>
<accession>A0A543CGT2</accession>
<dbReference type="Proteomes" id="UP000316096">
    <property type="component" value="Unassembled WGS sequence"/>
</dbReference>
<reference evidence="3 4" key="1">
    <citation type="submission" date="2019-06" db="EMBL/GenBank/DDBJ databases">
        <title>Sequencing the genomes of 1000 actinobacteria strains.</title>
        <authorList>
            <person name="Klenk H.-P."/>
        </authorList>
    </citation>
    <scope>NUCLEOTIDE SEQUENCE [LARGE SCALE GENOMIC DNA]</scope>
    <source>
        <strain evidence="3 4">DSM 102200</strain>
    </source>
</reference>
<keyword evidence="1" id="KW-0175">Coiled coil</keyword>
<gene>
    <name evidence="3" type="ORF">FB559_1825</name>
</gene>
<dbReference type="GO" id="GO:0003677">
    <property type="term" value="F:DNA binding"/>
    <property type="evidence" value="ECO:0007669"/>
    <property type="project" value="UniProtKB-KW"/>
</dbReference>
<comment type="caution">
    <text evidence="3">The sequence shown here is derived from an EMBL/GenBank/DDBJ whole genome shotgun (WGS) entry which is preliminary data.</text>
</comment>
<evidence type="ECO:0000256" key="2">
    <source>
        <dbReference type="SAM" id="MobiDB-lite"/>
    </source>
</evidence>
<feature type="coiled-coil region" evidence="1">
    <location>
        <begin position="11"/>
        <end position="41"/>
    </location>
</feature>
<keyword evidence="3" id="KW-0238">DNA-binding</keyword>
<sequence>MFDFNPFNLRPEDLERAADEAEKTMRRLEQVQEELSGVTGKGESGDGMVHAVTDANGLLEEIVIKPRALRMPSEDLAEGVTVAIRAAQEDAERRGNQIVHDVIEDGGGPLPGMPGPPPKDRRE</sequence>
<dbReference type="AlphaFoldDB" id="A0A543CGT2"/>
<dbReference type="Pfam" id="PF02575">
    <property type="entry name" value="YbaB_DNA_bd"/>
    <property type="match status" value="1"/>
</dbReference>
<evidence type="ECO:0000313" key="4">
    <source>
        <dbReference type="Proteomes" id="UP000316096"/>
    </source>
</evidence>
<dbReference type="RefSeq" id="WP_141955170.1">
    <property type="nucleotide sequence ID" value="NZ_VFOZ01000001.1"/>
</dbReference>
<dbReference type="Gene3D" id="3.30.1310.10">
    <property type="entry name" value="Nucleoid-associated protein YbaB-like domain"/>
    <property type="match status" value="1"/>
</dbReference>
<evidence type="ECO:0000313" key="3">
    <source>
        <dbReference type="EMBL" id="TQL96299.1"/>
    </source>
</evidence>
<feature type="region of interest" description="Disordered" evidence="2">
    <location>
        <begin position="100"/>
        <end position="123"/>
    </location>
</feature>
<dbReference type="InterPro" id="IPR004401">
    <property type="entry name" value="YbaB/EbfC"/>
</dbReference>
<dbReference type="InterPro" id="IPR036894">
    <property type="entry name" value="YbaB-like_sf"/>
</dbReference>
<name>A0A543CGT2_9ACTN</name>
<dbReference type="SUPFAM" id="SSF82607">
    <property type="entry name" value="YbaB-like"/>
    <property type="match status" value="1"/>
</dbReference>
<dbReference type="EMBL" id="VFOZ01000001">
    <property type="protein sequence ID" value="TQL96299.1"/>
    <property type="molecule type" value="Genomic_DNA"/>
</dbReference>
<evidence type="ECO:0000256" key="1">
    <source>
        <dbReference type="SAM" id="Coils"/>
    </source>
</evidence>
<protein>
    <submittedName>
        <fullName evidence="3">DNA-binding protein YbaB</fullName>
    </submittedName>
</protein>